<feature type="signal peptide" evidence="1">
    <location>
        <begin position="1"/>
        <end position="22"/>
    </location>
</feature>
<feature type="domain" description="Alpha fucosidase A-like C-terminal" evidence="3">
    <location>
        <begin position="664"/>
        <end position="755"/>
    </location>
</feature>
<comment type="caution">
    <text evidence="5">The sequence shown here is derived from an EMBL/GenBank/DDBJ whole genome shotgun (WGS) entry which is preliminary data.</text>
</comment>
<feature type="domain" description="Glycosyl hydrolase family 95 N-terminal" evidence="2">
    <location>
        <begin position="32"/>
        <end position="153"/>
    </location>
</feature>
<dbReference type="RefSeq" id="WP_183971788.1">
    <property type="nucleotide sequence ID" value="NZ_JACIBY010000002.1"/>
</dbReference>
<dbReference type="AlphaFoldDB" id="A0A7W5ZI16"/>
<dbReference type="Pfam" id="PF22124">
    <property type="entry name" value="Glyco_hydro_95_cat"/>
    <property type="match status" value="1"/>
</dbReference>
<organism evidence="5 6">
    <name type="scientific">Runella defluvii</name>
    <dbReference type="NCBI Taxonomy" id="370973"/>
    <lineage>
        <taxon>Bacteria</taxon>
        <taxon>Pseudomonadati</taxon>
        <taxon>Bacteroidota</taxon>
        <taxon>Cytophagia</taxon>
        <taxon>Cytophagales</taxon>
        <taxon>Spirosomataceae</taxon>
        <taxon>Runella</taxon>
    </lineage>
</organism>
<gene>
    <name evidence="5" type="ORF">FHS57_001004</name>
</gene>
<dbReference type="Pfam" id="PF21307">
    <property type="entry name" value="Glyco_hydro_95_C"/>
    <property type="match status" value="1"/>
</dbReference>
<dbReference type="InterPro" id="IPR054363">
    <property type="entry name" value="GH95_cat"/>
</dbReference>
<dbReference type="Pfam" id="PF14498">
    <property type="entry name" value="Glyco_hyd_65N_2"/>
    <property type="match status" value="1"/>
</dbReference>
<dbReference type="GO" id="GO:0004560">
    <property type="term" value="F:alpha-L-fucosidase activity"/>
    <property type="evidence" value="ECO:0007669"/>
    <property type="project" value="TreeGrafter"/>
</dbReference>
<feature type="chain" id="PRO_5031305505" description="Glycosyl hydrolase family 95 N-terminal domain-containing protein" evidence="1">
    <location>
        <begin position="23"/>
        <end position="762"/>
    </location>
</feature>
<evidence type="ECO:0000259" key="4">
    <source>
        <dbReference type="Pfam" id="PF22124"/>
    </source>
</evidence>
<dbReference type="SUPFAM" id="SSF48208">
    <property type="entry name" value="Six-hairpin glycosidases"/>
    <property type="match status" value="1"/>
</dbReference>
<dbReference type="PANTHER" id="PTHR31084:SF0">
    <property type="entry name" value="ALPHA-L-FUCOSIDASE 2"/>
    <property type="match status" value="1"/>
</dbReference>
<dbReference type="InterPro" id="IPR049053">
    <property type="entry name" value="AFCA-like_C"/>
</dbReference>
<reference evidence="5 6" key="1">
    <citation type="submission" date="2020-08" db="EMBL/GenBank/DDBJ databases">
        <title>Genomic Encyclopedia of Type Strains, Phase IV (KMG-IV): sequencing the most valuable type-strain genomes for metagenomic binning, comparative biology and taxonomic classification.</title>
        <authorList>
            <person name="Goeker M."/>
        </authorList>
    </citation>
    <scope>NUCLEOTIDE SEQUENCE [LARGE SCALE GENOMIC DNA]</scope>
    <source>
        <strain evidence="5 6">DSM 17976</strain>
    </source>
</reference>
<dbReference type="EMBL" id="JACIBY010000002">
    <property type="protein sequence ID" value="MBB3837010.1"/>
    <property type="molecule type" value="Genomic_DNA"/>
</dbReference>
<dbReference type="Proteomes" id="UP000541352">
    <property type="component" value="Unassembled WGS sequence"/>
</dbReference>
<evidence type="ECO:0000256" key="1">
    <source>
        <dbReference type="SAM" id="SignalP"/>
    </source>
</evidence>
<dbReference type="InterPro" id="IPR008928">
    <property type="entry name" value="6-hairpin_glycosidase_sf"/>
</dbReference>
<protein>
    <recommendedName>
        <fullName evidence="7">Glycosyl hydrolase family 95 N-terminal domain-containing protein</fullName>
    </recommendedName>
</protein>
<evidence type="ECO:0008006" key="7">
    <source>
        <dbReference type="Google" id="ProtNLM"/>
    </source>
</evidence>
<dbReference type="InterPro" id="IPR027414">
    <property type="entry name" value="GH95_N_dom"/>
</dbReference>
<dbReference type="PANTHER" id="PTHR31084">
    <property type="entry name" value="ALPHA-L-FUCOSIDASE 2"/>
    <property type="match status" value="1"/>
</dbReference>
<sequence length="762" mass="86445">MSKRFLGLLLFLVGSLHTTISAQVSASHDLVFDKLPTRWDEALPLGNGFVGELIWQKDDKLRFSLDHAELWDLRPMEGMKKPEFTYKWVQEQIKKNNYKTVQEYGDVPYEKEPAPSKIPGAALEIASKEWGAVTSARLDIQRAVAEVKWANGARLTSFVHANLPFGYFRLEGVKEFDIQLLAPKYEGEVDKTAGGSVAGDDLARLGYKQGKVKQNSKSATYRQKGWGDFEYEVSIRWKEVADKTWEGVWSISAHYPNKPKTPANELTATAMSYEKAMLPHLSWWKNFWGKSSLKLPDPLLEKQYYLEQYKFGSTARKGAPPISLQAVWTADNGRLPPWKGDFHHDLNTQLSYWPSYAANHLDEAMGYLDHLDANRAAYREYTKWFFQTDGINVPGVTTLTGVPMGGWIQYSFSPTVSAWLSQHFYLQWRYSMDRRFLQERAYPWFKQVATFLEKNTILNDDWKRQLPIGSSPEINDNRVTAWFSENTNYDLSLMRFAFGKAEELATELNLTQDMARWKKLNKQMADYALSDSLELKVSPSLAYAQSHRHFSHMMAIHPLGDIQWEKGERDQKIIQKSIALLDSIGPDWWCGYSYAWLGSLKARAKDGAGAAKTLRTFASAFCLPNSFHANGDQTKSGLSKFTYRPFTLEGNFAFAAGVQEMLLQSYSGVISVFPAVPADWAEASFRDLRAEGAFLVSATRTGGNVDEIQLYSEKGGVARLKLPFKTHLVKVQQGMIVKPIDETEIEIVAQKGGKIVLKNGYE</sequence>
<dbReference type="Gene3D" id="1.50.10.10">
    <property type="match status" value="1"/>
</dbReference>
<name>A0A7W5ZI16_9BACT</name>
<proteinExistence type="predicted"/>
<dbReference type="GO" id="GO:0005975">
    <property type="term" value="P:carbohydrate metabolic process"/>
    <property type="evidence" value="ECO:0007669"/>
    <property type="project" value="InterPro"/>
</dbReference>
<evidence type="ECO:0000313" key="6">
    <source>
        <dbReference type="Proteomes" id="UP000541352"/>
    </source>
</evidence>
<feature type="domain" description="Glycosyl hydrolase family 95 catalytic" evidence="4">
    <location>
        <begin position="296"/>
        <end position="662"/>
    </location>
</feature>
<keyword evidence="1" id="KW-0732">Signal</keyword>
<dbReference type="InterPro" id="IPR012341">
    <property type="entry name" value="6hp_glycosidase-like_sf"/>
</dbReference>
<dbReference type="Gene3D" id="2.70.98.50">
    <property type="entry name" value="putative glycoside hydrolase family protein from bacillus halodurans"/>
    <property type="match status" value="1"/>
</dbReference>
<evidence type="ECO:0000259" key="2">
    <source>
        <dbReference type="Pfam" id="PF14498"/>
    </source>
</evidence>
<evidence type="ECO:0000313" key="5">
    <source>
        <dbReference type="EMBL" id="MBB3837010.1"/>
    </source>
</evidence>
<accession>A0A7W5ZI16</accession>
<keyword evidence="6" id="KW-1185">Reference proteome</keyword>
<evidence type="ECO:0000259" key="3">
    <source>
        <dbReference type="Pfam" id="PF21307"/>
    </source>
</evidence>